<dbReference type="EMBL" id="JACHMB010000001">
    <property type="protein sequence ID" value="MBB5778837.1"/>
    <property type="molecule type" value="Genomic_DNA"/>
</dbReference>
<dbReference type="AlphaFoldDB" id="A0A7W9G802"/>
<dbReference type="Proteomes" id="UP000579153">
    <property type="component" value="Unassembled WGS sequence"/>
</dbReference>
<feature type="region of interest" description="Disordered" evidence="1">
    <location>
        <begin position="54"/>
        <end position="79"/>
    </location>
</feature>
<feature type="compositionally biased region" description="Basic and acidic residues" evidence="1">
    <location>
        <begin position="58"/>
        <end position="79"/>
    </location>
</feature>
<reference evidence="2 3" key="1">
    <citation type="submission" date="2020-08" db="EMBL/GenBank/DDBJ databases">
        <title>Sequencing the genomes of 1000 actinobacteria strains.</title>
        <authorList>
            <person name="Klenk H.-P."/>
        </authorList>
    </citation>
    <scope>NUCLEOTIDE SEQUENCE [LARGE SCALE GENOMIC DNA]</scope>
    <source>
        <strain evidence="2 3">DSM 45507</strain>
    </source>
</reference>
<gene>
    <name evidence="2" type="ORF">HD596_005593</name>
</gene>
<keyword evidence="3" id="KW-1185">Reference proteome</keyword>
<feature type="region of interest" description="Disordered" evidence="1">
    <location>
        <begin position="158"/>
        <end position="198"/>
    </location>
</feature>
<protein>
    <submittedName>
        <fullName evidence="2">Uncharacterized protein</fullName>
    </submittedName>
</protein>
<evidence type="ECO:0000313" key="3">
    <source>
        <dbReference type="Proteomes" id="UP000579153"/>
    </source>
</evidence>
<accession>A0A7W9G802</accession>
<sequence length="257" mass="28352">MRARRRPWGAWHRGRHARQFPGDVLVVVAGGEAQRDHQVNGQLRGELANATLPASVRGDGRVQDLARDPRGQRANRDQIRQPPRTACVTRQDHRATLPARSLCKRHSSAYRSPKRVLQARILPGALVSIRQNKPLTKRNIGRGIRRCTATADRLRTILNNAFPRDAPSESRGPVERSSPSASTSSGDDPRAGGGPGVSFRARARRCLDRQRGGPTAARWCWISRGLCREHVFRAPGWSDARHVGSCHVAPTPGVLRA</sequence>
<proteinExistence type="predicted"/>
<evidence type="ECO:0000256" key="1">
    <source>
        <dbReference type="SAM" id="MobiDB-lite"/>
    </source>
</evidence>
<comment type="caution">
    <text evidence="2">The sequence shown here is derived from an EMBL/GenBank/DDBJ whole genome shotgun (WGS) entry which is preliminary data.</text>
</comment>
<name>A0A7W9G802_9ACTN</name>
<evidence type="ECO:0000313" key="2">
    <source>
        <dbReference type="EMBL" id="MBB5778837.1"/>
    </source>
</evidence>
<organism evidence="2 3">
    <name type="scientific">Nonomuraea jabiensis</name>
    <dbReference type="NCBI Taxonomy" id="882448"/>
    <lineage>
        <taxon>Bacteria</taxon>
        <taxon>Bacillati</taxon>
        <taxon>Actinomycetota</taxon>
        <taxon>Actinomycetes</taxon>
        <taxon>Streptosporangiales</taxon>
        <taxon>Streptosporangiaceae</taxon>
        <taxon>Nonomuraea</taxon>
    </lineage>
</organism>